<feature type="transmembrane region" description="Helical" evidence="7">
    <location>
        <begin position="221"/>
        <end position="239"/>
    </location>
</feature>
<name>A0A9W6F2P3_9CHLO</name>
<dbReference type="GO" id="GO:0005886">
    <property type="term" value="C:plasma membrane"/>
    <property type="evidence" value="ECO:0007669"/>
    <property type="project" value="TreeGrafter"/>
</dbReference>
<reference evidence="9 10" key="1">
    <citation type="journal article" date="2023" name="Commun. Biol.">
        <title>Reorganization of the ancestral sex-determining regions during the evolution of trioecy in Pleodorina starrii.</title>
        <authorList>
            <person name="Takahashi K."/>
            <person name="Suzuki S."/>
            <person name="Kawai-Toyooka H."/>
            <person name="Yamamoto K."/>
            <person name="Hamaji T."/>
            <person name="Ootsuki R."/>
            <person name="Yamaguchi H."/>
            <person name="Kawachi M."/>
            <person name="Higashiyama T."/>
            <person name="Nozaki H."/>
        </authorList>
    </citation>
    <scope>NUCLEOTIDE SEQUENCE [LARGE SCALE GENOMIC DNA]</scope>
    <source>
        <strain evidence="9 10">NIES-4479</strain>
    </source>
</reference>
<dbReference type="GO" id="GO:0005452">
    <property type="term" value="F:solute:inorganic anion antiporter activity"/>
    <property type="evidence" value="ECO:0007669"/>
    <property type="project" value="InterPro"/>
</dbReference>
<proteinExistence type="inferred from homology"/>
<feature type="transmembrane region" description="Helical" evidence="7">
    <location>
        <begin position="912"/>
        <end position="940"/>
    </location>
</feature>
<feature type="region of interest" description="Disordered" evidence="6">
    <location>
        <begin position="729"/>
        <end position="789"/>
    </location>
</feature>
<dbReference type="Proteomes" id="UP001165080">
    <property type="component" value="Unassembled WGS sequence"/>
</dbReference>
<feature type="domain" description="Bicarbonate transporter-like transmembrane" evidence="8">
    <location>
        <begin position="301"/>
        <end position="394"/>
    </location>
</feature>
<comment type="caution">
    <text evidence="9">The sequence shown here is derived from an EMBL/GenBank/DDBJ whole genome shotgun (WGS) entry which is preliminary data.</text>
</comment>
<evidence type="ECO:0000256" key="4">
    <source>
        <dbReference type="ARBA" id="ARBA00022989"/>
    </source>
</evidence>
<keyword evidence="10" id="KW-1185">Reference proteome</keyword>
<comment type="subcellular location">
    <subcellularLocation>
        <location evidence="1">Membrane</location>
        <topology evidence="1">Multi-pass membrane protein</topology>
    </subcellularLocation>
</comment>
<feature type="compositionally biased region" description="Gly residues" evidence="6">
    <location>
        <begin position="626"/>
        <end position="635"/>
    </location>
</feature>
<feature type="region of interest" description="Disordered" evidence="6">
    <location>
        <begin position="395"/>
        <end position="540"/>
    </location>
</feature>
<dbReference type="EMBL" id="BRXU01000008">
    <property type="protein sequence ID" value="GLC53580.1"/>
    <property type="molecule type" value="Genomic_DNA"/>
</dbReference>
<protein>
    <recommendedName>
        <fullName evidence="8">Bicarbonate transporter-like transmembrane domain-containing protein</fullName>
    </recommendedName>
</protein>
<evidence type="ECO:0000256" key="6">
    <source>
        <dbReference type="SAM" id="MobiDB-lite"/>
    </source>
</evidence>
<feature type="compositionally biased region" description="Pro residues" evidence="6">
    <location>
        <begin position="970"/>
        <end position="986"/>
    </location>
</feature>
<feature type="transmembrane region" description="Helical" evidence="7">
    <location>
        <begin position="313"/>
        <end position="332"/>
    </location>
</feature>
<dbReference type="GO" id="GO:0050801">
    <property type="term" value="P:monoatomic ion homeostasis"/>
    <property type="evidence" value="ECO:0007669"/>
    <property type="project" value="TreeGrafter"/>
</dbReference>
<dbReference type="Pfam" id="PF00955">
    <property type="entry name" value="HCO3_cotransp"/>
    <property type="match status" value="3"/>
</dbReference>
<keyword evidence="5 7" id="KW-0472">Membrane</keyword>
<feature type="compositionally biased region" description="Low complexity" evidence="6">
    <location>
        <begin position="428"/>
        <end position="456"/>
    </location>
</feature>
<dbReference type="GO" id="GO:0006820">
    <property type="term" value="P:monoatomic anion transport"/>
    <property type="evidence" value="ECO:0007669"/>
    <property type="project" value="InterPro"/>
</dbReference>
<evidence type="ECO:0000256" key="3">
    <source>
        <dbReference type="ARBA" id="ARBA00022692"/>
    </source>
</evidence>
<dbReference type="InterPro" id="IPR011531">
    <property type="entry name" value="HCO3_transpt-like_TM_dom"/>
</dbReference>
<evidence type="ECO:0000256" key="7">
    <source>
        <dbReference type="SAM" id="Phobius"/>
    </source>
</evidence>
<keyword evidence="4 7" id="KW-1133">Transmembrane helix</keyword>
<evidence type="ECO:0000256" key="2">
    <source>
        <dbReference type="ARBA" id="ARBA00006262"/>
    </source>
</evidence>
<organism evidence="9 10">
    <name type="scientific">Pleodorina starrii</name>
    <dbReference type="NCBI Taxonomy" id="330485"/>
    <lineage>
        <taxon>Eukaryota</taxon>
        <taxon>Viridiplantae</taxon>
        <taxon>Chlorophyta</taxon>
        <taxon>core chlorophytes</taxon>
        <taxon>Chlorophyceae</taxon>
        <taxon>CS clade</taxon>
        <taxon>Chlamydomonadales</taxon>
        <taxon>Volvocaceae</taxon>
        <taxon>Pleodorina</taxon>
    </lineage>
</organism>
<feature type="region of interest" description="Disordered" evidence="6">
    <location>
        <begin position="965"/>
        <end position="1001"/>
    </location>
</feature>
<feature type="transmembrane region" description="Helical" evidence="7">
    <location>
        <begin position="63"/>
        <end position="84"/>
    </location>
</feature>
<feature type="transmembrane region" description="Helical" evidence="7">
    <location>
        <begin position="90"/>
        <end position="109"/>
    </location>
</feature>
<dbReference type="PANTHER" id="PTHR11453">
    <property type="entry name" value="ANION EXCHANGE PROTEIN"/>
    <property type="match status" value="1"/>
</dbReference>
<feature type="domain" description="Bicarbonate transporter-like transmembrane" evidence="8">
    <location>
        <begin position="11"/>
        <end position="173"/>
    </location>
</feature>
<evidence type="ECO:0000256" key="5">
    <source>
        <dbReference type="ARBA" id="ARBA00023136"/>
    </source>
</evidence>
<keyword evidence="3 7" id="KW-0812">Transmembrane</keyword>
<sequence>MGRQRWPGADILDEARGRLAVYAEDWRDGINAGTRIIAPSTYIFLASLLPALAFGLQLDHETYGLLGVVQVLAATALGGVAQAVCGGQPLLIVGVAEPVVLIYAFLYRFAEGQEGLGRERFLPWAAWVVVVAAAGACRAVDALTRFSGELFGALIGILFLQQAVKGLIAQFRLDPNGLYGGDTSAGAGAGGGAGGAVPSPSSAAAAAVAVSDLFVWRLVNGLWSLLLAAALLLSCRAVLRARSWRFLRKVLLCTGISFAISPATSTQVPPGVPRRVASGDVWRGANPAAGGGDGGGGGGDGWRVASRMAEVPGGYVAAAALPAFVIAVLFYFDHSVSSQMAQQPEYNLVRPPSYAYDLALLGGMTLACGLLGLPPVNGVLPQAPMHTRSLATLGHPRAAKKQQHHHHGQQQQQKQQRQPKQQLEDEQQQQQQADEQQQQQQPTQQQHQGEEAAQQQGHDHRRQSAQEGLAPPSGPPPPGPAEGWETARAASGPPAAAPAAAAAAPANSTPAATMPRAVAAAAAAAPRGSPAAEFPPPAAAPPPRYWPGGLGVPAAAAAVNGGANQPTAAVAAASPPAAVCAAAAAAGCNGAGADGGSDGGAGRQWPQGQVVVVVGSARELRDGGEAGDGGGGVDGGDWDGAARNPSHLRLQSRNSLSHNSSSQHHRNPNRNLDGASSHRHTGLSVRVFGVGDGGAAGGDYSCGLPDGAAEAPEEAAAVSRARLLSPCQIPSGPTSCPHEQARSGGGHADRAGGAGGGGVAHPHPPPADPQQRQQRQHQQQRQRERSGCCGNPAAAVAEATLPAAVAAAAAVPHGTALPLRVLEQRLSNLLQSLGVAACLFGTPAIRQIPQAALWGYFAVMAIESFQGSQLVDRVLLLLTDPARRPTLLRGPHAPYLETVPLPTIAAFTGLQVALLAGIWALVTWAGVGGIAFPLPIMALVPLRRYLLPRFFPPEHLRELDCAEYEQVPPASAPTPPPLPPPPPSHTPPLTAGALTPAVAPPPPPPTFVVVGGGEGGGGGGQEEEQTWPGPARFPAGAAAGALLQAPAQLLSREAAQAQTGEAAAPEPVGGFGGLEAAPAAVEARRRRAEVDLEEGAEVAAAAAEAVAADWEEEREIIEAEHVGVQPVHHLTRGQLRQRVGAAAGGAGGGGAGSGGEGGDKGI</sequence>
<feature type="region of interest" description="Disordered" evidence="6">
    <location>
        <begin position="621"/>
        <end position="677"/>
    </location>
</feature>
<feature type="compositionally biased region" description="Low complexity" evidence="6">
    <location>
        <begin position="487"/>
        <end position="532"/>
    </location>
</feature>
<feature type="transmembrane region" description="Helical" evidence="7">
    <location>
        <begin position="353"/>
        <end position="373"/>
    </location>
</feature>
<feature type="compositionally biased region" description="Low complexity" evidence="6">
    <location>
        <begin position="409"/>
        <end position="421"/>
    </location>
</feature>
<accession>A0A9W6F2P3</accession>
<feature type="compositionally biased region" description="Low complexity" evidence="6">
    <location>
        <begin position="639"/>
        <end position="662"/>
    </location>
</feature>
<feature type="domain" description="Bicarbonate transporter-like transmembrane" evidence="8">
    <location>
        <begin position="819"/>
        <end position="961"/>
    </location>
</feature>
<dbReference type="PANTHER" id="PTHR11453:SF82">
    <property type="entry name" value="BORON TRANSPORTER 1"/>
    <property type="match status" value="1"/>
</dbReference>
<evidence type="ECO:0000256" key="1">
    <source>
        <dbReference type="ARBA" id="ARBA00004141"/>
    </source>
</evidence>
<dbReference type="Gene3D" id="1.10.287.570">
    <property type="entry name" value="Helical hairpin bin"/>
    <property type="match status" value="1"/>
</dbReference>
<dbReference type="InterPro" id="IPR003020">
    <property type="entry name" value="HCO3_transpt_euk"/>
</dbReference>
<feature type="region of interest" description="Disordered" evidence="6">
    <location>
        <begin position="1135"/>
        <end position="1162"/>
    </location>
</feature>
<feature type="transmembrane region" description="Helical" evidence="7">
    <location>
        <begin position="36"/>
        <end position="56"/>
    </location>
</feature>
<dbReference type="AlphaFoldDB" id="A0A9W6F2P3"/>
<evidence type="ECO:0000313" key="9">
    <source>
        <dbReference type="EMBL" id="GLC53580.1"/>
    </source>
</evidence>
<feature type="compositionally biased region" description="Gly residues" evidence="6">
    <location>
        <begin position="1142"/>
        <end position="1156"/>
    </location>
</feature>
<gene>
    <name evidence="9" type="primary">PLESTMB000312</name>
    <name evidence="9" type="ORF">PLESTB_000765100</name>
</gene>
<evidence type="ECO:0000259" key="8">
    <source>
        <dbReference type="Pfam" id="PF00955"/>
    </source>
</evidence>
<feature type="transmembrane region" description="Helical" evidence="7">
    <location>
        <begin position="121"/>
        <end position="141"/>
    </location>
</feature>
<comment type="similarity">
    <text evidence="2">Belongs to the anion exchanger (TC 2.A.31.3) family.</text>
</comment>
<evidence type="ECO:0000313" key="10">
    <source>
        <dbReference type="Proteomes" id="UP001165080"/>
    </source>
</evidence>
<feature type="compositionally biased region" description="Low complexity" evidence="6">
    <location>
        <begin position="987"/>
        <end position="997"/>
    </location>
</feature>
<feature type="compositionally biased region" description="Basic residues" evidence="6">
    <location>
        <begin position="397"/>
        <end position="408"/>
    </location>
</feature>